<protein>
    <recommendedName>
        <fullName evidence="2 7">Ubiquitin-like modifier-activating enzyme ATG7</fullName>
    </recommendedName>
    <alternativeName>
        <fullName evidence="7">Autophagy-related protein 7</fullName>
    </alternativeName>
</protein>
<evidence type="ECO:0000313" key="12">
    <source>
        <dbReference type="WBParaSite" id="EgrG_001055800"/>
    </source>
</evidence>
<dbReference type="InterPro" id="IPR000594">
    <property type="entry name" value="ThiF_NAD_FAD-bd"/>
</dbReference>
<feature type="active site" description="Glycyl thioester intermediate" evidence="6">
    <location>
        <position position="623"/>
    </location>
</feature>
<dbReference type="InterPro" id="IPR042523">
    <property type="entry name" value="Atg7_N_2"/>
</dbReference>
<dbReference type="GO" id="GO:0006995">
    <property type="term" value="P:cellular response to nitrogen starvation"/>
    <property type="evidence" value="ECO:0007669"/>
    <property type="project" value="TreeGrafter"/>
</dbReference>
<dbReference type="InterPro" id="IPR045886">
    <property type="entry name" value="ThiF/MoeB/HesA"/>
</dbReference>
<evidence type="ECO:0000313" key="11">
    <source>
        <dbReference type="Proteomes" id="UP000492820"/>
    </source>
</evidence>
<feature type="domain" description="THIF-type NAD/FAD binding fold" evidence="8">
    <location>
        <begin position="404"/>
        <end position="655"/>
    </location>
</feature>
<comment type="subunit">
    <text evidence="7">Homodimer.</text>
</comment>
<dbReference type="Pfam" id="PF00899">
    <property type="entry name" value="ThiF"/>
    <property type="match status" value="1"/>
</dbReference>
<reference evidence="10 11" key="1">
    <citation type="journal article" date="2013" name="Nature">
        <title>The genomes of four tapeworm species reveal adaptations to parasitism.</title>
        <authorList>
            <person name="Tsai I.J."/>
            <person name="Zarowiecki M."/>
            <person name="Holroyd N."/>
            <person name="Garciarrubio A."/>
            <person name="Sanchez-Flores A."/>
            <person name="Brooks K.L."/>
            <person name="Tracey A."/>
            <person name="Bobes R.J."/>
            <person name="Fragoso G."/>
            <person name="Sciutto E."/>
            <person name="Aslett M."/>
            <person name="Beasley H."/>
            <person name="Bennett H.M."/>
            <person name="Cai J."/>
            <person name="Camicia F."/>
            <person name="Clark R."/>
            <person name="Cucher M."/>
            <person name="De Silva N."/>
            <person name="Day T.A."/>
            <person name="Deplazes P."/>
            <person name="Estrada K."/>
            <person name="Fernandez C."/>
            <person name="Holland P.W."/>
            <person name="Hou J."/>
            <person name="Hu S."/>
            <person name="Huckvale T."/>
            <person name="Hung S.S."/>
            <person name="Kamenetzky L."/>
            <person name="Keane J.A."/>
            <person name="Kiss F."/>
            <person name="Koziol U."/>
            <person name="Lambert O."/>
            <person name="Liu K."/>
            <person name="Luo X."/>
            <person name="Luo Y."/>
            <person name="Macchiaroli N."/>
            <person name="Nichol S."/>
            <person name="Paps J."/>
            <person name="Parkinson J."/>
            <person name="Pouchkina-Stantcheva N."/>
            <person name="Riddiford N."/>
            <person name="Rosenzvit M."/>
            <person name="Salinas G."/>
            <person name="Wasmuth J.D."/>
            <person name="Zamanian M."/>
            <person name="Zheng Y."/>
            <person name="Cai X."/>
            <person name="Soberon X."/>
            <person name="Olson P.D."/>
            <person name="Laclette J.P."/>
            <person name="Brehm K."/>
            <person name="Berriman M."/>
            <person name="Garciarrubio A."/>
            <person name="Bobes R.J."/>
            <person name="Fragoso G."/>
            <person name="Sanchez-Flores A."/>
            <person name="Estrada K."/>
            <person name="Cevallos M.A."/>
            <person name="Morett E."/>
            <person name="Gonzalez V."/>
            <person name="Portillo T."/>
            <person name="Ochoa-Leyva A."/>
            <person name="Jose M.V."/>
            <person name="Sciutto E."/>
            <person name="Landa A."/>
            <person name="Jimenez L."/>
            <person name="Valdes V."/>
            <person name="Carrero J.C."/>
            <person name="Larralde C."/>
            <person name="Morales-Montor J."/>
            <person name="Limon-Lason J."/>
            <person name="Soberon X."/>
            <person name="Laclette J.P."/>
        </authorList>
    </citation>
    <scope>NUCLEOTIDE SEQUENCE [LARGE SCALE GENOMIC DNA]</scope>
</reference>
<dbReference type="Gene3D" id="3.40.140.100">
    <property type="entry name" value="Ubiquitin-like modifier-activating enzyme ATG7 C-terminal domain"/>
    <property type="match status" value="1"/>
</dbReference>
<dbReference type="GO" id="GO:0034727">
    <property type="term" value="P:piecemeal microautophagy of the nucleus"/>
    <property type="evidence" value="ECO:0007669"/>
    <property type="project" value="TreeGrafter"/>
</dbReference>
<dbReference type="Proteomes" id="UP000492820">
    <property type="component" value="Unassembled WGS sequence"/>
</dbReference>
<dbReference type="Gene3D" id="3.40.140.70">
    <property type="entry name" value="Ubiquitin-like modifier-activating enzyme ATG7 N-terminal domain"/>
    <property type="match status" value="1"/>
</dbReference>
<accession>A0A068WHA2</accession>
<evidence type="ECO:0000256" key="7">
    <source>
        <dbReference type="RuleBase" id="RU366022"/>
    </source>
</evidence>
<organism evidence="10">
    <name type="scientific">Echinococcus granulosus</name>
    <name type="common">Hydatid tapeworm</name>
    <dbReference type="NCBI Taxonomy" id="6210"/>
    <lineage>
        <taxon>Eukaryota</taxon>
        <taxon>Metazoa</taxon>
        <taxon>Spiralia</taxon>
        <taxon>Lophotrochozoa</taxon>
        <taxon>Platyhelminthes</taxon>
        <taxon>Cestoda</taxon>
        <taxon>Eucestoda</taxon>
        <taxon>Cyclophyllidea</taxon>
        <taxon>Taeniidae</taxon>
        <taxon>Echinococcus</taxon>
        <taxon>Echinococcus granulosus group</taxon>
    </lineage>
</organism>
<keyword evidence="4 7" id="KW-0653">Protein transport</keyword>
<dbReference type="PANTHER" id="PTHR10953">
    <property type="entry name" value="UBIQUITIN-ACTIVATING ENZYME E1"/>
    <property type="match status" value="1"/>
</dbReference>
<evidence type="ECO:0000259" key="9">
    <source>
        <dbReference type="Pfam" id="PF16420"/>
    </source>
</evidence>
<reference evidence="10" key="2">
    <citation type="submission" date="2014-06" db="EMBL/GenBank/DDBJ databases">
        <authorList>
            <person name="Aslett M."/>
        </authorList>
    </citation>
    <scope>NUCLEOTIDE SEQUENCE</scope>
</reference>
<keyword evidence="7" id="KW-0963">Cytoplasm</keyword>
<dbReference type="GO" id="GO:0019779">
    <property type="term" value="F:Atg8 activating enzyme activity"/>
    <property type="evidence" value="ECO:0007669"/>
    <property type="project" value="TreeGrafter"/>
</dbReference>
<dbReference type="InterPro" id="IPR032197">
    <property type="entry name" value="Atg7_N"/>
</dbReference>
<dbReference type="OrthoDB" id="338614at2759"/>
<dbReference type="GO" id="GO:0019778">
    <property type="term" value="F:Atg12 activating enzyme activity"/>
    <property type="evidence" value="ECO:0007669"/>
    <property type="project" value="TreeGrafter"/>
</dbReference>
<evidence type="ECO:0000256" key="6">
    <source>
        <dbReference type="PIRSR" id="PIRSR606285-1"/>
    </source>
</evidence>
<dbReference type="SUPFAM" id="SSF69572">
    <property type="entry name" value="Activating enzymes of the ubiquitin-like proteins"/>
    <property type="match status" value="1"/>
</dbReference>
<dbReference type="FunFam" id="3.40.50.720:FF:000243">
    <property type="entry name" value="Ubiquitin-like modifier-activating enzyme ATG7"/>
    <property type="match status" value="1"/>
</dbReference>
<reference evidence="12" key="3">
    <citation type="submission" date="2020-10" db="UniProtKB">
        <authorList>
            <consortium name="WormBaseParasite"/>
        </authorList>
    </citation>
    <scope>IDENTIFICATION</scope>
</reference>
<comment type="subcellular location">
    <subcellularLocation>
        <location evidence="7">Cytoplasm</location>
    </subcellularLocation>
    <subcellularLocation>
        <location evidence="7">Preautophagosomal structure</location>
    </subcellularLocation>
</comment>
<dbReference type="GO" id="GO:0000045">
    <property type="term" value="P:autophagosome assembly"/>
    <property type="evidence" value="ECO:0007669"/>
    <property type="project" value="TreeGrafter"/>
</dbReference>
<dbReference type="WBParaSite" id="EgrG_001055800">
    <property type="protein sequence ID" value="EgrG_001055800"/>
    <property type="gene ID" value="EgrG_001055800"/>
</dbReference>
<dbReference type="PANTHER" id="PTHR10953:SF3">
    <property type="entry name" value="UBIQUITIN-LIKE MODIFIER-ACTIVATING ENZYME ATG7"/>
    <property type="match status" value="1"/>
</dbReference>
<sequence>MPKVDVNINPSVRRHHHSPIRSIMYSFRPTKAYHAEVENQDKCHLRSGWGRWVPIWLLVSGLVSSEMTALPLDLCFVPFDTVVDTAFWHVLSRKKLEDYRLQEGPFPMSGEFTNGTPLGTAPRISIDHASLNYVKSTGRGNLFYANGYLFTLNTLDKFREMDKQSHIDEFGRKYICEEAVNAQHDFLRNPNQLLTFSLLTYCDLKHHKFCYWFSFPAAVQDKKPKLFSKASIMSEFNKVQVANLLVRYDEWRRQSNDAFFCLHFTPDDLEIANLGTLKIGNETHYIGFCDPSSHEDFPGWGLRNLLFALSTIIKESQTLKILCLRDRYANQERIISSSFVLRISIEPEALSKGVKFVGWEKWKGKLQPRVVNVSSTMDPVKLADSAVDLNLKLMLWRSLLIIDLNALHKTRCLILGCGTLGCNVARQLLAWGFRSMTLVDNSTVSYSNPVRQTLFTFEDAKSGAEKALAAAEAVKRILPTVDVRSYNLTVPMPGHPVSNASAGSDASKQVSIVREACQKLDELVQSHDVIFLLLDTREARWLPTLLSTYHNKLAITTALGFDSFLVLRHGVPRDHGVSPSSYQAPSGDNVTRGIDGSRLGCYFCNDVVGPANSTRDRTLDQQCTVSRPGASMMASALAVELCVGLLQHPEGPFAPAETRPDNGSTISQGLTFSFLPHHIRGFLSQFSEVVPCTTAFSRCSACSQPVLDAYAKEGFDFLLRVFDDATYLEEVSGLKELQVETYFDEVLALSDGDSDYSVP</sequence>
<evidence type="ECO:0000256" key="3">
    <source>
        <dbReference type="ARBA" id="ARBA00022448"/>
    </source>
</evidence>
<dbReference type="GO" id="GO:0015031">
    <property type="term" value="P:protein transport"/>
    <property type="evidence" value="ECO:0007669"/>
    <property type="project" value="UniProtKB-UniRule"/>
</dbReference>
<comment type="function">
    <text evidence="7">E1-like activating enzyme involved in the 2 ubiquitin-like systems required for autophagy.</text>
</comment>
<dbReference type="InterPro" id="IPR042522">
    <property type="entry name" value="Atg7_N_1"/>
</dbReference>
<dbReference type="InterPro" id="IPR035985">
    <property type="entry name" value="Ubiquitin-activating_enz"/>
</dbReference>
<evidence type="ECO:0000256" key="5">
    <source>
        <dbReference type="ARBA" id="ARBA00023006"/>
    </source>
</evidence>
<dbReference type="GO" id="GO:0000407">
    <property type="term" value="C:phagophore assembly site"/>
    <property type="evidence" value="ECO:0007669"/>
    <property type="project" value="UniProtKB-SubCell"/>
</dbReference>
<evidence type="ECO:0000313" key="10">
    <source>
        <dbReference type="EMBL" id="CDS17791.1"/>
    </source>
</evidence>
<dbReference type="Gene3D" id="3.40.50.720">
    <property type="entry name" value="NAD(P)-binding Rossmann-like Domain"/>
    <property type="match status" value="1"/>
</dbReference>
<proteinExistence type="inferred from homology"/>
<keyword evidence="5 7" id="KW-0072">Autophagy</keyword>
<feature type="domain" description="Ubiquitin-like modifier-activating enzyme Atg7 N-terminal" evidence="9">
    <location>
        <begin position="75"/>
        <end position="377"/>
    </location>
</feature>
<evidence type="ECO:0000259" key="8">
    <source>
        <dbReference type="Pfam" id="PF00899"/>
    </source>
</evidence>
<dbReference type="GO" id="GO:0032446">
    <property type="term" value="P:protein modification by small protein conjugation"/>
    <property type="evidence" value="ECO:0007669"/>
    <property type="project" value="TreeGrafter"/>
</dbReference>
<evidence type="ECO:0000256" key="4">
    <source>
        <dbReference type="ARBA" id="ARBA00022927"/>
    </source>
</evidence>
<name>A0A068WHA2_ECHGR</name>
<dbReference type="GO" id="GO:0000422">
    <property type="term" value="P:autophagy of mitochondrion"/>
    <property type="evidence" value="ECO:0007669"/>
    <property type="project" value="TreeGrafter"/>
</dbReference>
<comment type="similarity">
    <text evidence="1 7">Belongs to the ATG7 family.</text>
</comment>
<evidence type="ECO:0000256" key="2">
    <source>
        <dbReference type="ARBA" id="ARBA00017647"/>
    </source>
</evidence>
<dbReference type="NCBIfam" id="TIGR01381">
    <property type="entry name" value="E1_like_apg7"/>
    <property type="match status" value="1"/>
</dbReference>
<dbReference type="AlphaFoldDB" id="A0A068WHA2"/>
<dbReference type="EMBL" id="LK028577">
    <property type="protein sequence ID" value="CDS17791.1"/>
    <property type="molecule type" value="Genomic_DNA"/>
</dbReference>
<evidence type="ECO:0000256" key="1">
    <source>
        <dbReference type="ARBA" id="ARBA00010931"/>
    </source>
</evidence>
<dbReference type="InterPro" id="IPR006285">
    <property type="entry name" value="Atg7"/>
</dbReference>
<gene>
    <name evidence="12" type="primary">EGR_03233</name>
    <name evidence="10" type="ORF">EgrG_001055800</name>
</gene>
<dbReference type="Pfam" id="PF16420">
    <property type="entry name" value="ATG7_N"/>
    <property type="match status" value="1"/>
</dbReference>
<keyword evidence="7" id="KW-0833">Ubl conjugation pathway</keyword>
<keyword evidence="3 7" id="KW-0813">Transport</keyword>